<evidence type="ECO:0000256" key="1">
    <source>
        <dbReference type="ARBA" id="ARBA00022729"/>
    </source>
</evidence>
<accession>G9ZDT8</accession>
<comment type="caution">
    <text evidence="8">The sequence shown here is derived from an EMBL/GenBank/DDBJ whole genome shotgun (WGS) entry which is preliminary data.</text>
</comment>
<dbReference type="HOGENOM" id="CLU_034646_11_0_6"/>
<dbReference type="PANTHER" id="PTHR47637:SF1">
    <property type="entry name" value="CHAPERONE SURA"/>
    <property type="match status" value="1"/>
</dbReference>
<feature type="domain" description="PpiC" evidence="7">
    <location>
        <begin position="204"/>
        <end position="303"/>
    </location>
</feature>
<dbReference type="InterPro" id="IPR046357">
    <property type="entry name" value="PPIase_dom_sf"/>
</dbReference>
<dbReference type="PROSITE" id="PS50198">
    <property type="entry name" value="PPIC_PPIASE_2"/>
    <property type="match status" value="2"/>
</dbReference>
<feature type="domain" description="PpiC" evidence="7">
    <location>
        <begin position="95"/>
        <end position="194"/>
    </location>
</feature>
<dbReference type="Proteomes" id="UP000004750">
    <property type="component" value="Unassembled WGS sequence"/>
</dbReference>
<proteinExistence type="predicted"/>
<dbReference type="EMBL" id="AGCM01000047">
    <property type="protein sequence ID" value="EHM55118.1"/>
    <property type="molecule type" value="Genomic_DNA"/>
</dbReference>
<evidence type="ECO:0000256" key="5">
    <source>
        <dbReference type="ARBA" id="ARBA00023235"/>
    </source>
</evidence>
<dbReference type="STRING" id="797473.HMPREF9080_00922"/>
<dbReference type="PANTHER" id="PTHR47637">
    <property type="entry name" value="CHAPERONE SURA"/>
    <property type="match status" value="1"/>
</dbReference>
<keyword evidence="4" id="KW-0143">Chaperone</keyword>
<dbReference type="SUPFAM" id="SSF54534">
    <property type="entry name" value="FKBP-like"/>
    <property type="match status" value="2"/>
</dbReference>
<keyword evidence="5 6" id="KW-0413">Isomerase</keyword>
<evidence type="ECO:0000313" key="8">
    <source>
        <dbReference type="EMBL" id="EHM55118.1"/>
    </source>
</evidence>
<dbReference type="InterPro" id="IPR015391">
    <property type="entry name" value="SurA_N"/>
</dbReference>
<dbReference type="Pfam" id="PF09312">
    <property type="entry name" value="SurA_N"/>
    <property type="match status" value="1"/>
</dbReference>
<evidence type="ECO:0000256" key="3">
    <source>
        <dbReference type="ARBA" id="ARBA00023110"/>
    </source>
</evidence>
<dbReference type="GO" id="GO:0003755">
    <property type="term" value="F:peptidyl-prolyl cis-trans isomerase activity"/>
    <property type="evidence" value="ECO:0007669"/>
    <property type="project" value="UniProtKB-KW"/>
</dbReference>
<dbReference type="Gene3D" id="1.10.4030.10">
    <property type="entry name" value="Porin chaperone SurA, peptide-binding domain"/>
    <property type="match status" value="1"/>
</dbReference>
<sequence length="347" mass="38018">MNHILSQIEKRVGLNISDEEVNAAIAQIANRNRLSEKALYAQAQKDTGLDRAAFREQIRRTLAQDQMKEGMVGADITISDQQVDDYLAKLAREQGSTMHVQDLLIPLPAGDAKTRAAAVDEKIREVARALQGNGQNLGQAAARVSGARFNDLGNLNLATIPPRFARALAKLGAGDIVESPVVDDDGMHFLKVVAKHNAGENYTLNEADVSHILLRTNDGRDDATQKNRIDAIYRELQGGADFASLARRYSEDGQSAAKGGDLGWVSGESLGGELAQAITSLPDGGISKPIRTPYGYHILLVRGHRQSNKSEDTMRQQIKQGLYSKAIEEAWQQRLQALRREAYVDIR</sequence>
<dbReference type="InterPro" id="IPR050280">
    <property type="entry name" value="OMP_Chaperone_SurA"/>
</dbReference>
<gene>
    <name evidence="8" type="ORF">HMPREF9080_00922</name>
</gene>
<dbReference type="AlphaFoldDB" id="G9ZDT8"/>
<evidence type="ECO:0000259" key="7">
    <source>
        <dbReference type="PROSITE" id="PS50198"/>
    </source>
</evidence>
<evidence type="ECO:0000256" key="4">
    <source>
        <dbReference type="ARBA" id="ARBA00023186"/>
    </source>
</evidence>
<organism evidence="8 9">
    <name type="scientific">Cardiobacterium valvarum F0432</name>
    <dbReference type="NCBI Taxonomy" id="797473"/>
    <lineage>
        <taxon>Bacteria</taxon>
        <taxon>Pseudomonadati</taxon>
        <taxon>Pseudomonadota</taxon>
        <taxon>Gammaproteobacteria</taxon>
        <taxon>Cardiobacteriales</taxon>
        <taxon>Cardiobacteriaceae</taxon>
        <taxon>Cardiobacterium</taxon>
    </lineage>
</organism>
<dbReference type="InterPro" id="IPR023058">
    <property type="entry name" value="PPIase_PpiC_CS"/>
</dbReference>
<dbReference type="SUPFAM" id="SSF109998">
    <property type="entry name" value="Triger factor/SurA peptide-binding domain-like"/>
    <property type="match status" value="1"/>
</dbReference>
<dbReference type="InterPro" id="IPR000297">
    <property type="entry name" value="PPIase_PpiC"/>
</dbReference>
<dbReference type="Gene3D" id="3.10.50.40">
    <property type="match status" value="2"/>
</dbReference>
<dbReference type="PROSITE" id="PS01096">
    <property type="entry name" value="PPIC_PPIASE_1"/>
    <property type="match status" value="1"/>
</dbReference>
<evidence type="ECO:0000256" key="2">
    <source>
        <dbReference type="ARBA" id="ARBA00022764"/>
    </source>
</evidence>
<keyword evidence="1" id="KW-0732">Signal</keyword>
<dbReference type="Pfam" id="PF00639">
    <property type="entry name" value="Rotamase"/>
    <property type="match status" value="2"/>
</dbReference>
<name>G9ZDT8_9GAMM</name>
<evidence type="ECO:0000313" key="9">
    <source>
        <dbReference type="Proteomes" id="UP000004750"/>
    </source>
</evidence>
<protein>
    <submittedName>
        <fullName evidence="8">PPIC-type PPIASE domain protein</fullName>
    </submittedName>
</protein>
<evidence type="ECO:0000256" key="6">
    <source>
        <dbReference type="PROSITE-ProRule" id="PRU00278"/>
    </source>
</evidence>
<keyword evidence="2" id="KW-0574">Periplasm</keyword>
<reference evidence="8 9" key="1">
    <citation type="submission" date="2011-08" db="EMBL/GenBank/DDBJ databases">
        <authorList>
            <person name="Weinstock G."/>
            <person name="Sodergren E."/>
            <person name="Clifton S."/>
            <person name="Fulton L."/>
            <person name="Fulton B."/>
            <person name="Courtney L."/>
            <person name="Fronick C."/>
            <person name="Harrison M."/>
            <person name="Strong C."/>
            <person name="Farmer C."/>
            <person name="Delahaunty K."/>
            <person name="Markovic C."/>
            <person name="Hall O."/>
            <person name="Minx P."/>
            <person name="Tomlinson C."/>
            <person name="Mitreva M."/>
            <person name="Hou S."/>
            <person name="Chen J."/>
            <person name="Wollam A."/>
            <person name="Pepin K.H."/>
            <person name="Johnson M."/>
            <person name="Bhonagiri V."/>
            <person name="Zhang X."/>
            <person name="Suruliraj S."/>
            <person name="Warren W."/>
            <person name="Chinwalla A."/>
            <person name="Mardis E.R."/>
            <person name="Wilson R.K."/>
        </authorList>
    </citation>
    <scope>NUCLEOTIDE SEQUENCE [LARGE SCALE GENOMIC DNA]</scope>
    <source>
        <strain evidence="8 9">F0432</strain>
    </source>
</reference>
<dbReference type="InterPro" id="IPR027304">
    <property type="entry name" value="Trigger_fact/SurA_dom_sf"/>
</dbReference>
<keyword evidence="3 6" id="KW-0697">Rotamase</keyword>